<dbReference type="FunFam" id="2.40.10.10:FF:000001">
    <property type="entry name" value="Periplasmic serine protease DegS"/>
    <property type="match status" value="1"/>
</dbReference>
<feature type="active site" description="Charge relay system" evidence="7">
    <location>
        <position position="168"/>
    </location>
</feature>
<protein>
    <submittedName>
        <fullName evidence="10">Putative periplasmic serine endoprotease DegP-like</fullName>
        <ecNumber evidence="10">3.4.21.107</ecNumber>
    </submittedName>
</protein>
<gene>
    <name evidence="10" type="primary">mucD_6</name>
    <name evidence="10" type="ORF">EC9_48610</name>
</gene>
<dbReference type="SMART" id="SM00228">
    <property type="entry name" value="PDZ"/>
    <property type="match status" value="2"/>
</dbReference>
<feature type="active site" description="Charge relay system" evidence="7">
    <location>
        <position position="138"/>
    </location>
</feature>
<proteinExistence type="inferred from homology"/>
<dbReference type="Pfam" id="PF13365">
    <property type="entry name" value="Trypsin_2"/>
    <property type="match status" value="1"/>
</dbReference>
<evidence type="ECO:0000313" key="11">
    <source>
        <dbReference type="Proteomes" id="UP000319557"/>
    </source>
</evidence>
<dbReference type="NCBIfam" id="TIGR02037">
    <property type="entry name" value="degP_htrA_DO"/>
    <property type="match status" value="1"/>
</dbReference>
<dbReference type="InterPro" id="IPR011782">
    <property type="entry name" value="Pept_S1C_Do"/>
</dbReference>
<evidence type="ECO:0000256" key="5">
    <source>
        <dbReference type="ARBA" id="ARBA00022801"/>
    </source>
</evidence>
<dbReference type="PRINTS" id="PR00834">
    <property type="entry name" value="PROTEASES2C"/>
</dbReference>
<dbReference type="Gene3D" id="2.40.10.120">
    <property type="match status" value="1"/>
</dbReference>
<feature type="active site" description="Charge relay system" evidence="7">
    <location>
        <position position="245"/>
    </location>
</feature>
<evidence type="ECO:0000256" key="7">
    <source>
        <dbReference type="PIRSR" id="PIRSR611782-1"/>
    </source>
</evidence>
<dbReference type="PROSITE" id="PS50106">
    <property type="entry name" value="PDZ"/>
    <property type="match status" value="2"/>
</dbReference>
<dbReference type="InterPro" id="IPR001478">
    <property type="entry name" value="PDZ"/>
</dbReference>
<reference evidence="10 11" key="1">
    <citation type="submission" date="2019-02" db="EMBL/GenBank/DDBJ databases">
        <title>Deep-cultivation of Planctomycetes and their phenomic and genomic characterization uncovers novel biology.</title>
        <authorList>
            <person name="Wiegand S."/>
            <person name="Jogler M."/>
            <person name="Boedeker C."/>
            <person name="Pinto D."/>
            <person name="Vollmers J."/>
            <person name="Rivas-Marin E."/>
            <person name="Kohn T."/>
            <person name="Peeters S.H."/>
            <person name="Heuer A."/>
            <person name="Rast P."/>
            <person name="Oberbeckmann S."/>
            <person name="Bunk B."/>
            <person name="Jeske O."/>
            <person name="Meyerdierks A."/>
            <person name="Storesund J.E."/>
            <person name="Kallscheuer N."/>
            <person name="Luecker S."/>
            <person name="Lage O.M."/>
            <person name="Pohl T."/>
            <person name="Merkel B.J."/>
            <person name="Hornburger P."/>
            <person name="Mueller R.-W."/>
            <person name="Bruemmer F."/>
            <person name="Labrenz M."/>
            <person name="Spormann A.M."/>
            <person name="Op den Camp H."/>
            <person name="Overmann J."/>
            <person name="Amann R."/>
            <person name="Jetten M.S.M."/>
            <person name="Mascher T."/>
            <person name="Medema M.H."/>
            <person name="Devos D.P."/>
            <person name="Kaster A.-K."/>
            <person name="Ovreas L."/>
            <person name="Rohde M."/>
            <person name="Galperin M.Y."/>
            <person name="Jogler C."/>
        </authorList>
    </citation>
    <scope>NUCLEOTIDE SEQUENCE [LARGE SCALE GENOMIC DNA]</scope>
    <source>
        <strain evidence="10 11">EC9</strain>
    </source>
</reference>
<dbReference type="OrthoDB" id="248175at2"/>
<dbReference type="SUPFAM" id="SSF50156">
    <property type="entry name" value="PDZ domain-like"/>
    <property type="match status" value="2"/>
</dbReference>
<feature type="domain" description="PDZ" evidence="9">
    <location>
        <begin position="289"/>
        <end position="380"/>
    </location>
</feature>
<dbReference type="PANTHER" id="PTHR22939:SF129">
    <property type="entry name" value="SERINE PROTEASE HTRA2, MITOCHONDRIAL"/>
    <property type="match status" value="1"/>
</dbReference>
<comment type="similarity">
    <text evidence="1">Belongs to the peptidase S1C family.</text>
</comment>
<dbReference type="AlphaFoldDB" id="A0A517M780"/>
<evidence type="ECO:0000256" key="2">
    <source>
        <dbReference type="ARBA" id="ARBA00022670"/>
    </source>
</evidence>
<dbReference type="PANTHER" id="PTHR22939">
    <property type="entry name" value="SERINE PROTEASE FAMILY S1C HTRA-RELATED"/>
    <property type="match status" value="1"/>
</dbReference>
<dbReference type="EMBL" id="CP036261">
    <property type="protein sequence ID" value="QDS90647.1"/>
    <property type="molecule type" value="Genomic_DNA"/>
</dbReference>
<evidence type="ECO:0000256" key="4">
    <source>
        <dbReference type="ARBA" id="ARBA00022737"/>
    </source>
</evidence>
<dbReference type="Pfam" id="PF00595">
    <property type="entry name" value="PDZ"/>
    <property type="match status" value="1"/>
</dbReference>
<name>A0A517M780_9BACT</name>
<dbReference type="RefSeq" id="WP_145348428.1">
    <property type="nucleotide sequence ID" value="NZ_CP036261.1"/>
</dbReference>
<keyword evidence="6" id="KW-0720">Serine protease</keyword>
<dbReference type="Proteomes" id="UP000319557">
    <property type="component" value="Chromosome"/>
</dbReference>
<evidence type="ECO:0000256" key="3">
    <source>
        <dbReference type="ARBA" id="ARBA00022729"/>
    </source>
</evidence>
<keyword evidence="3" id="KW-0732">Signal</keyword>
<evidence type="ECO:0000256" key="8">
    <source>
        <dbReference type="PIRSR" id="PIRSR611782-2"/>
    </source>
</evidence>
<organism evidence="10 11">
    <name type="scientific">Rosistilla ulvae</name>
    <dbReference type="NCBI Taxonomy" id="1930277"/>
    <lineage>
        <taxon>Bacteria</taxon>
        <taxon>Pseudomonadati</taxon>
        <taxon>Planctomycetota</taxon>
        <taxon>Planctomycetia</taxon>
        <taxon>Pirellulales</taxon>
        <taxon>Pirellulaceae</taxon>
        <taxon>Rosistilla</taxon>
    </lineage>
</organism>
<feature type="binding site" evidence="8">
    <location>
        <position position="168"/>
    </location>
    <ligand>
        <name>substrate</name>
    </ligand>
</feature>
<keyword evidence="11" id="KW-1185">Reference proteome</keyword>
<evidence type="ECO:0000256" key="1">
    <source>
        <dbReference type="ARBA" id="ARBA00010541"/>
    </source>
</evidence>
<keyword evidence="2 10" id="KW-0645">Protease</keyword>
<dbReference type="GO" id="GO:0004252">
    <property type="term" value="F:serine-type endopeptidase activity"/>
    <property type="evidence" value="ECO:0007669"/>
    <property type="project" value="InterPro"/>
</dbReference>
<keyword evidence="5 10" id="KW-0378">Hydrolase</keyword>
<evidence type="ECO:0000256" key="6">
    <source>
        <dbReference type="ARBA" id="ARBA00022825"/>
    </source>
</evidence>
<dbReference type="SUPFAM" id="SSF50494">
    <property type="entry name" value="Trypsin-like serine proteases"/>
    <property type="match status" value="1"/>
</dbReference>
<feature type="binding site" evidence="8">
    <location>
        <begin position="243"/>
        <end position="245"/>
    </location>
    <ligand>
        <name>substrate</name>
    </ligand>
</feature>
<feature type="binding site" evidence="8">
    <location>
        <position position="138"/>
    </location>
    <ligand>
        <name>substrate</name>
    </ligand>
</feature>
<keyword evidence="4" id="KW-0677">Repeat</keyword>
<dbReference type="InterPro" id="IPR009003">
    <property type="entry name" value="Peptidase_S1_PA"/>
</dbReference>
<dbReference type="EC" id="3.4.21.107" evidence="10"/>
<dbReference type="InterPro" id="IPR001940">
    <property type="entry name" value="Peptidase_S1C"/>
</dbReference>
<dbReference type="Pfam" id="PF13180">
    <property type="entry name" value="PDZ_2"/>
    <property type="match status" value="1"/>
</dbReference>
<dbReference type="KEGG" id="ruv:EC9_48610"/>
<evidence type="ECO:0000313" key="10">
    <source>
        <dbReference type="EMBL" id="QDS90647.1"/>
    </source>
</evidence>
<feature type="domain" description="PDZ" evidence="9">
    <location>
        <begin position="411"/>
        <end position="488"/>
    </location>
</feature>
<dbReference type="InterPro" id="IPR036034">
    <property type="entry name" value="PDZ_sf"/>
</dbReference>
<accession>A0A517M780</accession>
<sequence length="496" mass="52106">MERMWKGVSFILGSLLVGTLLSGVLLSLPSGLQSNVLAQRDINPQNLQTANDLSTAFRQVANSMRPSVVSINSMQKARVVRGGTRGIPDGILEGLPPEIRDQLFGNGFGDSGSAQPQKSGVGSGVIIRADGYILTNNHVVEGADALEVELSDRRRIEATIVGTDPQTDLAVIKIDAPNLEPAPLGDSDAMQVGDWVLAMGSPFGLDQTVTAGIISAKNRVQGIVGQGEGFEDFLQTDAAINPGNSGGPLVNLRGEVIGINTAIASRSGGYNGIGFTIPTSLARPIVDSLIESGSVRRGFLGAKLGPIDEKRMEQLGLPNMVGAYIDQVLEGQPAHLGGLQPGDVVVEVNGREIRDLLQLRNIVALTPPNGTLKFKVIRASKPVMLTIVLGERTNAALARFNPAGELWGADLEPLTEETAQQLGMRSTTGLLVTNVTEDSVAAASGLDAGDVILRANGQPIGSIDQLKQTIAQAEQAGRPLQLVVKRGNSRGLVTIQ</sequence>
<dbReference type="GO" id="GO:0006508">
    <property type="term" value="P:proteolysis"/>
    <property type="evidence" value="ECO:0007669"/>
    <property type="project" value="UniProtKB-KW"/>
</dbReference>
<evidence type="ECO:0000259" key="9">
    <source>
        <dbReference type="PROSITE" id="PS50106"/>
    </source>
</evidence>
<dbReference type="Gene3D" id="2.30.42.10">
    <property type="match status" value="2"/>
</dbReference>